<evidence type="ECO:0000256" key="4">
    <source>
        <dbReference type="SAM" id="Phobius"/>
    </source>
</evidence>
<evidence type="ECO:0000256" key="1">
    <source>
        <dbReference type="ARBA" id="ARBA00022692"/>
    </source>
</evidence>
<reference evidence="5 6" key="1">
    <citation type="submission" date="2020-08" db="EMBL/GenBank/DDBJ databases">
        <title>A Genomic Blueprint of the Chicken Gut Microbiome.</title>
        <authorList>
            <person name="Gilroy R."/>
            <person name="Ravi A."/>
            <person name="Getino M."/>
            <person name="Pursley I."/>
            <person name="Horton D.L."/>
            <person name="Alikhan N.-F."/>
            <person name="Baker D."/>
            <person name="Gharbi K."/>
            <person name="Hall N."/>
            <person name="Watson M."/>
            <person name="Adriaenssens E.M."/>
            <person name="Foster-Nyarko E."/>
            <person name="Jarju S."/>
            <person name="Secka A."/>
            <person name="Antonio M."/>
            <person name="Oren A."/>
            <person name="Chaudhuri R."/>
            <person name="La Ragione R.M."/>
            <person name="Hildebrand F."/>
            <person name="Pallen M.J."/>
        </authorList>
    </citation>
    <scope>NUCLEOTIDE SEQUENCE [LARGE SCALE GENOMIC DNA]</scope>
    <source>
        <strain evidence="5 6">Sa1CVN1</strain>
    </source>
</reference>
<dbReference type="PANTHER" id="PTHR23531">
    <property type="entry name" value="QUINOLENE RESISTANCE PROTEIN NORA"/>
    <property type="match status" value="1"/>
</dbReference>
<feature type="transmembrane region" description="Helical" evidence="4">
    <location>
        <begin position="135"/>
        <end position="153"/>
    </location>
</feature>
<feature type="transmembrane region" description="Helical" evidence="4">
    <location>
        <begin position="344"/>
        <end position="367"/>
    </location>
</feature>
<dbReference type="Proteomes" id="UP000620874">
    <property type="component" value="Unassembled WGS sequence"/>
</dbReference>
<protein>
    <submittedName>
        <fullName evidence="5">MFS transporter</fullName>
    </submittedName>
</protein>
<name>A0ABR8Y5K4_9BACT</name>
<proteinExistence type="predicted"/>
<feature type="transmembrane region" description="Helical" evidence="4">
    <location>
        <begin position="200"/>
        <end position="222"/>
    </location>
</feature>
<dbReference type="InterPro" id="IPR011701">
    <property type="entry name" value="MFS"/>
</dbReference>
<organism evidence="5 6">
    <name type="scientific">Phocaeicola intestinalis</name>
    <dbReference type="NCBI Taxonomy" id="2762212"/>
    <lineage>
        <taxon>Bacteria</taxon>
        <taxon>Pseudomonadati</taxon>
        <taxon>Bacteroidota</taxon>
        <taxon>Bacteroidia</taxon>
        <taxon>Bacteroidales</taxon>
        <taxon>Bacteroidaceae</taxon>
        <taxon>Phocaeicola</taxon>
    </lineage>
</organism>
<feature type="transmembrane region" description="Helical" evidence="4">
    <location>
        <begin position="279"/>
        <end position="300"/>
    </location>
</feature>
<feature type="transmembrane region" description="Helical" evidence="4">
    <location>
        <begin position="321"/>
        <end position="338"/>
    </location>
</feature>
<feature type="transmembrane region" description="Helical" evidence="4">
    <location>
        <begin position="102"/>
        <end position="123"/>
    </location>
</feature>
<comment type="caution">
    <text evidence="5">The sequence shown here is derived from an EMBL/GenBank/DDBJ whole genome shotgun (WGS) entry which is preliminary data.</text>
</comment>
<dbReference type="SUPFAM" id="SSF103473">
    <property type="entry name" value="MFS general substrate transporter"/>
    <property type="match status" value="1"/>
</dbReference>
<dbReference type="RefSeq" id="WP_191762884.1">
    <property type="nucleotide sequence ID" value="NZ_JACSPP010000004.1"/>
</dbReference>
<feature type="transmembrane region" description="Helical" evidence="4">
    <location>
        <begin position="256"/>
        <end position="273"/>
    </location>
</feature>
<keyword evidence="2 4" id="KW-1133">Transmembrane helix</keyword>
<evidence type="ECO:0000256" key="2">
    <source>
        <dbReference type="ARBA" id="ARBA00022989"/>
    </source>
</evidence>
<dbReference type="InterPro" id="IPR052714">
    <property type="entry name" value="MFS_Exporter"/>
</dbReference>
<feature type="transmembrane region" description="Helical" evidence="4">
    <location>
        <begin position="73"/>
        <end position="90"/>
    </location>
</feature>
<evidence type="ECO:0000313" key="6">
    <source>
        <dbReference type="Proteomes" id="UP000620874"/>
    </source>
</evidence>
<sequence>MLWNKNFTLLAAANVFFHAAVYMQFPVLHRWMTDVWGYTGVEAACMAVVFGLSLFIPGVFNSYLVDTFSRKQVCIRSMIVLGLATLAYPWTSATWQIVALRVLQGSAFGIALMATGSTLAIDVAPSHQRDGANRAFTWSGIAGMLAGVVIGLAGMQHVAFTQLVSVSACLLAVAMVLIGYVKISFRAPLDLPLCSSDRFLLFRAVPPGINMMAVPLVIGMLFVSVSDFSFYLCTGLGFLLYLLVRESVRRQVDGRIQVGAGQLLMIAGLMALHHPEGVYPLYIGGCLIGLGTGFSIGQFLQMMILLPLHCERGTGYHTYRLSWELAWACGIFLGVYLQSQGKGLFGAEILIAVAGLLLYQAFTYRYFKRHYQKH</sequence>
<dbReference type="EMBL" id="JACSPP010000004">
    <property type="protein sequence ID" value="MBD8039309.1"/>
    <property type="molecule type" value="Genomic_DNA"/>
</dbReference>
<keyword evidence="6" id="KW-1185">Reference proteome</keyword>
<keyword evidence="1 4" id="KW-0812">Transmembrane</keyword>
<feature type="transmembrane region" description="Helical" evidence="4">
    <location>
        <begin position="7"/>
        <end position="25"/>
    </location>
</feature>
<dbReference type="InterPro" id="IPR036259">
    <property type="entry name" value="MFS_trans_sf"/>
</dbReference>
<dbReference type="PANTHER" id="PTHR23531:SF1">
    <property type="entry name" value="QUINOLENE RESISTANCE PROTEIN NORA"/>
    <property type="match status" value="1"/>
</dbReference>
<evidence type="ECO:0000256" key="3">
    <source>
        <dbReference type="ARBA" id="ARBA00023136"/>
    </source>
</evidence>
<feature type="transmembrane region" description="Helical" evidence="4">
    <location>
        <begin position="228"/>
        <end position="244"/>
    </location>
</feature>
<evidence type="ECO:0000313" key="5">
    <source>
        <dbReference type="EMBL" id="MBD8039309.1"/>
    </source>
</evidence>
<gene>
    <name evidence="5" type="ORF">H9625_02380</name>
</gene>
<accession>A0ABR8Y5K4</accession>
<keyword evidence="3 4" id="KW-0472">Membrane</keyword>
<dbReference type="Gene3D" id="1.20.1250.20">
    <property type="entry name" value="MFS general substrate transporter like domains"/>
    <property type="match status" value="1"/>
</dbReference>
<feature type="transmembrane region" description="Helical" evidence="4">
    <location>
        <begin position="37"/>
        <end position="61"/>
    </location>
</feature>
<dbReference type="Pfam" id="PF07690">
    <property type="entry name" value="MFS_1"/>
    <property type="match status" value="1"/>
</dbReference>
<feature type="transmembrane region" description="Helical" evidence="4">
    <location>
        <begin position="159"/>
        <end position="180"/>
    </location>
</feature>